<evidence type="ECO:0000313" key="1">
    <source>
        <dbReference type="EMBL" id="KAH3897572.1"/>
    </source>
</evidence>
<name>A0A9D4SC12_DREPO</name>
<evidence type="ECO:0000313" key="2">
    <source>
        <dbReference type="Proteomes" id="UP000828390"/>
    </source>
</evidence>
<dbReference type="AlphaFoldDB" id="A0A9D4SC12"/>
<accession>A0A9D4SC12</accession>
<gene>
    <name evidence="1" type="ORF">DPMN_021760</name>
</gene>
<keyword evidence="2" id="KW-1185">Reference proteome</keyword>
<proteinExistence type="predicted"/>
<organism evidence="1 2">
    <name type="scientific">Dreissena polymorpha</name>
    <name type="common">Zebra mussel</name>
    <name type="synonym">Mytilus polymorpha</name>
    <dbReference type="NCBI Taxonomy" id="45954"/>
    <lineage>
        <taxon>Eukaryota</taxon>
        <taxon>Metazoa</taxon>
        <taxon>Spiralia</taxon>
        <taxon>Lophotrochozoa</taxon>
        <taxon>Mollusca</taxon>
        <taxon>Bivalvia</taxon>
        <taxon>Autobranchia</taxon>
        <taxon>Heteroconchia</taxon>
        <taxon>Euheterodonta</taxon>
        <taxon>Imparidentia</taxon>
        <taxon>Neoheterodontei</taxon>
        <taxon>Myida</taxon>
        <taxon>Dreissenoidea</taxon>
        <taxon>Dreissenidae</taxon>
        <taxon>Dreissena</taxon>
    </lineage>
</organism>
<reference evidence="1" key="1">
    <citation type="journal article" date="2019" name="bioRxiv">
        <title>The Genome of the Zebra Mussel, Dreissena polymorpha: A Resource for Invasive Species Research.</title>
        <authorList>
            <person name="McCartney M.A."/>
            <person name="Auch B."/>
            <person name="Kono T."/>
            <person name="Mallez S."/>
            <person name="Zhang Y."/>
            <person name="Obille A."/>
            <person name="Becker A."/>
            <person name="Abrahante J.E."/>
            <person name="Garbe J."/>
            <person name="Badalamenti J.P."/>
            <person name="Herman A."/>
            <person name="Mangelson H."/>
            <person name="Liachko I."/>
            <person name="Sullivan S."/>
            <person name="Sone E.D."/>
            <person name="Koren S."/>
            <person name="Silverstein K.A.T."/>
            <person name="Beckman K.B."/>
            <person name="Gohl D.M."/>
        </authorList>
    </citation>
    <scope>NUCLEOTIDE SEQUENCE</scope>
    <source>
        <strain evidence="1">Duluth1</strain>
        <tissue evidence="1">Whole animal</tissue>
    </source>
</reference>
<dbReference type="Proteomes" id="UP000828390">
    <property type="component" value="Unassembled WGS sequence"/>
</dbReference>
<dbReference type="EMBL" id="JAIWYP010000001">
    <property type="protein sequence ID" value="KAH3897572.1"/>
    <property type="molecule type" value="Genomic_DNA"/>
</dbReference>
<comment type="caution">
    <text evidence="1">The sequence shown here is derived from an EMBL/GenBank/DDBJ whole genome shotgun (WGS) entry which is preliminary data.</text>
</comment>
<protein>
    <submittedName>
        <fullName evidence="1">Uncharacterized protein</fullName>
    </submittedName>
</protein>
<sequence>MQFAFAYFYYLMGVKQVVTAADVFREMDTDNSLYTKIFKKNSYYLSEQDHFWIVLPVF</sequence>
<reference evidence="1" key="2">
    <citation type="submission" date="2020-11" db="EMBL/GenBank/DDBJ databases">
        <authorList>
            <person name="McCartney M.A."/>
            <person name="Auch B."/>
            <person name="Kono T."/>
            <person name="Mallez S."/>
            <person name="Becker A."/>
            <person name="Gohl D.M."/>
            <person name="Silverstein K.A.T."/>
            <person name="Koren S."/>
            <person name="Bechman K.B."/>
            <person name="Herman A."/>
            <person name="Abrahante J.E."/>
            <person name="Garbe J."/>
        </authorList>
    </citation>
    <scope>NUCLEOTIDE SEQUENCE</scope>
    <source>
        <strain evidence="1">Duluth1</strain>
        <tissue evidence="1">Whole animal</tissue>
    </source>
</reference>